<evidence type="ECO:0000313" key="5">
    <source>
        <dbReference type="Proteomes" id="UP000002754"/>
    </source>
</evidence>
<dbReference type="PANTHER" id="PTHR30590:SF2">
    <property type="entry name" value="INNER MEMBRANE PROTEIN"/>
    <property type="match status" value="1"/>
</dbReference>
<accession>A0A094WJ29</accession>
<dbReference type="EMBL" id="ALPT02000090">
    <property type="protein sequence ID" value="KGA95963.1"/>
    <property type="molecule type" value="Genomic_DNA"/>
</dbReference>
<dbReference type="PANTHER" id="PTHR30590">
    <property type="entry name" value="INNER MEMBRANE PROTEIN"/>
    <property type="match status" value="1"/>
</dbReference>
<dbReference type="Proteomes" id="UP000297014">
    <property type="component" value="Unassembled WGS sequence"/>
</dbReference>
<feature type="transmembrane region" description="Helical" evidence="1">
    <location>
        <begin position="343"/>
        <end position="362"/>
    </location>
</feature>
<name>A0A094WJ29_ALKAL</name>
<reference evidence="4 6" key="2">
    <citation type="submission" date="2014-01" db="EMBL/GenBank/DDBJ databases">
        <title>Draft genome sequencing of Bacillus alcalophilus CGMCC 1.3604.</title>
        <authorList>
            <person name="Yang J."/>
            <person name="Diao L."/>
            <person name="Yang S."/>
        </authorList>
    </citation>
    <scope>NUCLEOTIDE SEQUENCE [LARGE SCALE GENOMIC DNA]</scope>
    <source>
        <strain evidence="4 6">CGMCC 1.3604</strain>
    </source>
</reference>
<keyword evidence="5" id="KW-1185">Reference proteome</keyword>
<feature type="transmembrane region" description="Helical" evidence="1">
    <location>
        <begin position="146"/>
        <end position="166"/>
    </location>
</feature>
<gene>
    <name evidence="4" type="ORF">AJ85_07955</name>
    <name evidence="3" type="ORF">BALCAV_0219145</name>
</gene>
<reference evidence="3 5" key="1">
    <citation type="journal article" date="2014" name="Genome Announc.">
        <title>Draft Genome Sequence of Bacillus alcalophilus AV1934, a Classic Alkaliphile Isolated from Human Feces in 1934.</title>
        <authorList>
            <person name="Attie O."/>
            <person name="Jayaprakash A."/>
            <person name="Shah H."/>
            <person name="Paulsen I.T."/>
            <person name="Morino M."/>
            <person name="Takahashi Y."/>
            <person name="Narumi I."/>
            <person name="Sachidanandam R."/>
            <person name="Satoh K."/>
            <person name="Ito M."/>
            <person name="Krulwich T.A."/>
        </authorList>
    </citation>
    <scope>NUCLEOTIDE SEQUENCE [LARGE SCALE GENOMIC DNA]</scope>
    <source>
        <strain evidence="3 5">AV1934</strain>
    </source>
</reference>
<comment type="caution">
    <text evidence="3">The sequence shown here is derived from an EMBL/GenBank/DDBJ whole genome shotgun (WGS) entry which is preliminary data.</text>
</comment>
<feature type="transmembrane region" description="Helical" evidence="1">
    <location>
        <begin position="255"/>
        <end position="272"/>
    </location>
</feature>
<keyword evidence="1" id="KW-0472">Membrane</keyword>
<dbReference type="Proteomes" id="UP000002754">
    <property type="component" value="Unassembled WGS sequence"/>
</dbReference>
<feature type="transmembrane region" description="Helical" evidence="1">
    <location>
        <begin position="284"/>
        <end position="304"/>
    </location>
</feature>
<evidence type="ECO:0000313" key="4">
    <source>
        <dbReference type="EMBL" id="THG90949.1"/>
    </source>
</evidence>
<sequence>MKTSTLSPLEGGRIMQLDMMRGLAIFGILLVNIMNFQYGLLLQPDIHQFYPLGAIDRVTEGFLYLFVKTSFYTLFSFLFGYGMVLLQERTELKGTNFTGMYWRRAFLLLVLGILHRTYIWEGDILFTYALTSFVFFFFLYFKGKGLLISALIFLGIMGLSVLGANIDDTAASEYQDGIIYDYSVAEKEVLENGSYLDVLQFRFAADITGLGLIGDIILEITTVLTVIGMFLLGAYVARKKWLLQIQEKKSFFKKIWFVTLIIGFGAKLPYVLSSSYFSEALMTYIGGPFTAIFYATSIALIASTEKGKKLLTPLTYVGRLSLTNYLLQSIIFTTLFYGYGVGLFGQLGFFVGTLIAIAFFIIQIVISKLWLTYFVIGPVEWFWRAGTYFIIPKLKKRP</sequence>
<dbReference type="AlphaFoldDB" id="A0A094WJ29"/>
<feature type="transmembrane region" description="Helical" evidence="1">
    <location>
        <begin position="316"/>
        <end position="337"/>
    </location>
</feature>
<dbReference type="InterPro" id="IPR007349">
    <property type="entry name" value="DUF418"/>
</dbReference>
<dbReference type="RefSeq" id="WP_003324635.1">
    <property type="nucleotide sequence ID" value="NZ_ALPT02000090.1"/>
</dbReference>
<protein>
    <recommendedName>
        <fullName evidence="2">DUF418 domain-containing protein</fullName>
    </recommendedName>
</protein>
<dbReference type="eggNOG" id="COG2311">
    <property type="taxonomic scope" value="Bacteria"/>
</dbReference>
<feature type="transmembrane region" description="Helical" evidence="1">
    <location>
        <begin position="101"/>
        <end position="118"/>
    </location>
</feature>
<keyword evidence="1" id="KW-0812">Transmembrane</keyword>
<feature type="transmembrane region" description="Helical" evidence="1">
    <location>
        <begin position="124"/>
        <end position="141"/>
    </location>
</feature>
<feature type="transmembrane region" description="Helical" evidence="1">
    <location>
        <begin position="61"/>
        <end position="81"/>
    </location>
</feature>
<evidence type="ECO:0000259" key="2">
    <source>
        <dbReference type="Pfam" id="PF04235"/>
    </source>
</evidence>
<keyword evidence="1" id="KW-1133">Transmembrane helix</keyword>
<evidence type="ECO:0000256" key="1">
    <source>
        <dbReference type="SAM" id="Phobius"/>
    </source>
</evidence>
<dbReference type="OrthoDB" id="9807744at2"/>
<dbReference type="Pfam" id="PF04235">
    <property type="entry name" value="DUF418"/>
    <property type="match status" value="1"/>
</dbReference>
<feature type="domain" description="DUF418" evidence="2">
    <location>
        <begin position="237"/>
        <end position="389"/>
    </location>
</feature>
<feature type="transmembrane region" description="Helical" evidence="1">
    <location>
        <begin position="21"/>
        <end position="41"/>
    </location>
</feature>
<evidence type="ECO:0000313" key="3">
    <source>
        <dbReference type="EMBL" id="KGA95963.1"/>
    </source>
</evidence>
<proteinExistence type="predicted"/>
<dbReference type="EMBL" id="JALP01000101">
    <property type="protein sequence ID" value="THG90949.1"/>
    <property type="molecule type" value="Genomic_DNA"/>
</dbReference>
<organism evidence="3 5">
    <name type="scientific">Alkalihalobacillus alcalophilus ATCC 27647 = CGMCC 1.3604</name>
    <dbReference type="NCBI Taxonomy" id="1218173"/>
    <lineage>
        <taxon>Bacteria</taxon>
        <taxon>Bacillati</taxon>
        <taxon>Bacillota</taxon>
        <taxon>Bacilli</taxon>
        <taxon>Bacillales</taxon>
        <taxon>Bacillaceae</taxon>
        <taxon>Alkalihalobacillus</taxon>
    </lineage>
</organism>
<feature type="transmembrane region" description="Helical" evidence="1">
    <location>
        <begin position="216"/>
        <end position="235"/>
    </location>
</feature>
<feature type="transmembrane region" description="Helical" evidence="1">
    <location>
        <begin position="369"/>
        <end position="391"/>
    </location>
</feature>
<dbReference type="InterPro" id="IPR052529">
    <property type="entry name" value="Bact_Transport_Assoc"/>
</dbReference>
<evidence type="ECO:0000313" key="6">
    <source>
        <dbReference type="Proteomes" id="UP000297014"/>
    </source>
</evidence>